<sequence length="117" mass="13419">MNVLCCSEEEKSEALLFNKGDKDFSSTRLPVKKVHHGVHRSSKVADHQYARLLNKDAKMEPGKVKIVLTRQQLELLLKNAKELRNKGITIRVSRSHKECNSRKWQPSLAAIPEVKKF</sequence>
<keyword evidence="2" id="KW-1185">Reference proteome</keyword>
<accession>A0AAV2C6U7</accession>
<gene>
    <name evidence="1" type="ORF">LTRI10_LOCUS76</name>
</gene>
<dbReference type="Proteomes" id="UP001497516">
    <property type="component" value="Chromosome 1"/>
</dbReference>
<protein>
    <submittedName>
        <fullName evidence="1">Uncharacterized protein</fullName>
    </submittedName>
</protein>
<proteinExistence type="predicted"/>
<evidence type="ECO:0000313" key="1">
    <source>
        <dbReference type="EMBL" id="CAL1352080.1"/>
    </source>
</evidence>
<evidence type="ECO:0000313" key="2">
    <source>
        <dbReference type="Proteomes" id="UP001497516"/>
    </source>
</evidence>
<name>A0AAV2C6U7_9ROSI</name>
<dbReference type="EMBL" id="OZ034813">
    <property type="protein sequence ID" value="CAL1352080.1"/>
    <property type="molecule type" value="Genomic_DNA"/>
</dbReference>
<reference evidence="1 2" key="1">
    <citation type="submission" date="2024-04" db="EMBL/GenBank/DDBJ databases">
        <authorList>
            <person name="Fracassetti M."/>
        </authorList>
    </citation>
    <scope>NUCLEOTIDE SEQUENCE [LARGE SCALE GENOMIC DNA]</scope>
</reference>
<organism evidence="1 2">
    <name type="scientific">Linum trigynum</name>
    <dbReference type="NCBI Taxonomy" id="586398"/>
    <lineage>
        <taxon>Eukaryota</taxon>
        <taxon>Viridiplantae</taxon>
        <taxon>Streptophyta</taxon>
        <taxon>Embryophyta</taxon>
        <taxon>Tracheophyta</taxon>
        <taxon>Spermatophyta</taxon>
        <taxon>Magnoliopsida</taxon>
        <taxon>eudicotyledons</taxon>
        <taxon>Gunneridae</taxon>
        <taxon>Pentapetalae</taxon>
        <taxon>rosids</taxon>
        <taxon>fabids</taxon>
        <taxon>Malpighiales</taxon>
        <taxon>Linaceae</taxon>
        <taxon>Linum</taxon>
    </lineage>
</organism>
<dbReference type="AlphaFoldDB" id="A0AAV2C6U7"/>